<gene>
    <name evidence="3" type="ORF">PBT88_18515</name>
</gene>
<reference evidence="3 4" key="1">
    <citation type="submission" date="2022-12" db="EMBL/GenBank/DDBJ databases">
        <title>Sphingomonas abieness sp. nov., an endophytic bacterium isolated from Abies koreana.</title>
        <authorList>
            <person name="Jiang L."/>
            <person name="Lee J."/>
        </authorList>
    </citation>
    <scope>NUCLEOTIDE SEQUENCE [LARGE SCALE GENOMIC DNA]</scope>
    <source>
        <strain evidence="4">PAMB 00755</strain>
    </source>
</reference>
<protein>
    <submittedName>
        <fullName evidence="3">Uncharacterized protein</fullName>
    </submittedName>
</protein>
<dbReference type="Proteomes" id="UP001210865">
    <property type="component" value="Chromosome"/>
</dbReference>
<feature type="region of interest" description="Disordered" evidence="1">
    <location>
        <begin position="50"/>
        <end position="101"/>
    </location>
</feature>
<proteinExistence type="predicted"/>
<evidence type="ECO:0000256" key="2">
    <source>
        <dbReference type="SAM" id="Phobius"/>
    </source>
</evidence>
<accession>A0ABY7NNB0</accession>
<keyword evidence="2" id="KW-1133">Transmembrane helix</keyword>
<feature type="compositionally biased region" description="Low complexity" evidence="1">
    <location>
        <begin position="80"/>
        <end position="97"/>
    </location>
</feature>
<dbReference type="EMBL" id="CP115174">
    <property type="protein sequence ID" value="WBO22123.1"/>
    <property type="molecule type" value="Genomic_DNA"/>
</dbReference>
<keyword evidence="4" id="KW-1185">Reference proteome</keyword>
<name>A0ABY7NNB0_9SPHN</name>
<evidence type="ECO:0000313" key="4">
    <source>
        <dbReference type="Proteomes" id="UP001210865"/>
    </source>
</evidence>
<organism evidence="3 4">
    <name type="scientific">Sphingomonas abietis</name>
    <dbReference type="NCBI Taxonomy" id="3012344"/>
    <lineage>
        <taxon>Bacteria</taxon>
        <taxon>Pseudomonadati</taxon>
        <taxon>Pseudomonadota</taxon>
        <taxon>Alphaproteobacteria</taxon>
        <taxon>Sphingomonadales</taxon>
        <taxon>Sphingomonadaceae</taxon>
        <taxon>Sphingomonas</taxon>
    </lineage>
</organism>
<evidence type="ECO:0000256" key="1">
    <source>
        <dbReference type="SAM" id="MobiDB-lite"/>
    </source>
</evidence>
<sequence>MSDARPLPDFLGNDSDEELVFEDPFFAEETVMAEAAPVVAEEVPAIAEPRRTVRRGRKALEATPPPIVADPEPARPEPPVSADAAAAASPEDSAGVASAPFPPHGAASADTKIPMLMVAITIFALLTSLLSLGGLIMVSRTLTHAEADRARAAEERATFEGVPALVARLAAASSHLDAAEQRLSAASPSGPPATIADIRHELDMLKIALAAHQPDGMDALNGTTRDGFSEISTRLDHLQARLTGPQPSH</sequence>
<keyword evidence="2" id="KW-0812">Transmembrane</keyword>
<keyword evidence="2" id="KW-0472">Membrane</keyword>
<evidence type="ECO:0000313" key="3">
    <source>
        <dbReference type="EMBL" id="WBO22123.1"/>
    </source>
</evidence>
<feature type="transmembrane region" description="Helical" evidence="2">
    <location>
        <begin position="116"/>
        <end position="138"/>
    </location>
</feature>
<dbReference type="RefSeq" id="WP_270076771.1">
    <property type="nucleotide sequence ID" value="NZ_CP115174.1"/>
</dbReference>